<feature type="region of interest" description="Disordered" evidence="1">
    <location>
        <begin position="374"/>
        <end position="460"/>
    </location>
</feature>
<feature type="compositionally biased region" description="Polar residues" evidence="1">
    <location>
        <begin position="434"/>
        <end position="449"/>
    </location>
</feature>
<gene>
    <name evidence="3" type="ORF">TWF506_006955</name>
</gene>
<comment type="caution">
    <text evidence="3">The sequence shown here is derived from an EMBL/GenBank/DDBJ whole genome shotgun (WGS) entry which is preliminary data.</text>
</comment>
<evidence type="ECO:0000256" key="2">
    <source>
        <dbReference type="SAM" id="SignalP"/>
    </source>
</evidence>
<accession>A0AAN8NUP3</accession>
<feature type="chain" id="PRO_5042870139" evidence="2">
    <location>
        <begin position="22"/>
        <end position="460"/>
    </location>
</feature>
<dbReference type="AlphaFoldDB" id="A0AAN8NUP3"/>
<keyword evidence="4" id="KW-1185">Reference proteome</keyword>
<dbReference type="EMBL" id="JAVHJM010000003">
    <property type="protein sequence ID" value="KAK6517077.1"/>
    <property type="molecule type" value="Genomic_DNA"/>
</dbReference>
<sequence length="460" mass="50803">MCAIIYYAVLAAAFLCSIVQALDLPIPFVRTNSVENLILDLQSLQKVIEMWADVIPSVEDTYDYVQEVINVATDEGNGIFGGNSIPSDDLARATEDIYNTLAAFEPPSGQQDPTEYNYLKHDPFYGIDLKKVFDFLRDWKPSDENPFPPPDPILATPEMRSLVAEVRERERAEENYRRQNMERNLQGLPGQNSPWYPGMDDDYGDGTGPYDYQDMLSTVLQDGDQGILDHKVGPMDFDYQPSNSRSGAMEEEIVDTTTNSAPLNMGASTGQFNTAFNGPFDTMQNYQASVFNGLFDTTQMNQMDAFNRPVDTISIPQVNAVSNKPADMAYDSLGQVDIASTTGINTQATTGPAQTASTTSLDAIVRGVPVNVSPWSSFDSNAPPPTQPSKPRTDRNEIRRNRKAALAAGVNPSYDPGNGNVDDRRMRTLKKSDATQTQGDNPQGNLNSNSKRRLQLNFRA</sequence>
<feature type="signal peptide" evidence="2">
    <location>
        <begin position="1"/>
        <end position="21"/>
    </location>
</feature>
<protein>
    <submittedName>
        <fullName evidence="3">Uncharacterized protein</fullName>
    </submittedName>
</protein>
<feature type="compositionally biased region" description="Basic and acidic residues" evidence="1">
    <location>
        <begin position="421"/>
        <end position="433"/>
    </location>
</feature>
<organism evidence="3 4">
    <name type="scientific">Arthrobotrys conoides</name>
    <dbReference type="NCBI Taxonomy" id="74498"/>
    <lineage>
        <taxon>Eukaryota</taxon>
        <taxon>Fungi</taxon>
        <taxon>Dikarya</taxon>
        <taxon>Ascomycota</taxon>
        <taxon>Pezizomycotina</taxon>
        <taxon>Orbiliomycetes</taxon>
        <taxon>Orbiliales</taxon>
        <taxon>Orbiliaceae</taxon>
        <taxon>Arthrobotrys</taxon>
    </lineage>
</organism>
<dbReference type="Proteomes" id="UP001307849">
    <property type="component" value="Unassembled WGS sequence"/>
</dbReference>
<evidence type="ECO:0000313" key="3">
    <source>
        <dbReference type="EMBL" id="KAK6517077.1"/>
    </source>
</evidence>
<keyword evidence="2" id="KW-0732">Signal</keyword>
<proteinExistence type="predicted"/>
<name>A0AAN8NUP3_9PEZI</name>
<evidence type="ECO:0000256" key="1">
    <source>
        <dbReference type="SAM" id="MobiDB-lite"/>
    </source>
</evidence>
<evidence type="ECO:0000313" key="4">
    <source>
        <dbReference type="Proteomes" id="UP001307849"/>
    </source>
</evidence>
<reference evidence="3 4" key="1">
    <citation type="submission" date="2019-10" db="EMBL/GenBank/DDBJ databases">
        <authorList>
            <person name="Palmer J.M."/>
        </authorList>
    </citation>
    <scope>NUCLEOTIDE SEQUENCE [LARGE SCALE GENOMIC DNA]</scope>
    <source>
        <strain evidence="3 4">TWF506</strain>
    </source>
</reference>